<reference evidence="1" key="1">
    <citation type="submission" date="2016-10" db="EMBL/GenBank/DDBJ databases">
        <title>Proteomic and phylogenetic analysis of the outer membrane protein repertoire of gastric Helicobacter species.</title>
        <authorList>
            <person name="Joosten M."/>
        </authorList>
    </citation>
    <scope>NUCLEOTIDE SEQUENCE</scope>
    <source>
        <strain evidence="1">10</strain>
    </source>
</reference>
<dbReference type="AlphaFoldDB" id="A0A1M4NH06"/>
<proteinExistence type="predicted"/>
<sequence length="290" mass="32751">MGIRHKLANTFLPSVLGLFSLLPLSAEKNGAFMEAGFQYSYAWGSFKQNIALQETIMIPGVPYVFRATTQTANSYDGNLYGGDIQIGYKLFIGETRRFGLRFYGFFSGQKGHANSVHNSDSDPIFVVKDLNAINLFYGGGMDMLFNFYDDEEHSFGIFGGAMVGGSSWFMGKDKYCNWANAYNYGRTGCVTMNQYFKDQVRINGEHYPGLKTFFAPNFLQVIVNLGFRFNLTKHQGLEVGVRIPIINDPYYLNKGTYSSKMGILKRNINVNSVVKFRRNIVAFANYVINF</sequence>
<dbReference type="Pfam" id="PF01856">
    <property type="entry name" value="HP_OMP"/>
    <property type="match status" value="1"/>
</dbReference>
<dbReference type="PRINTS" id="PR01776">
    <property type="entry name" value="HPOMPFAMILY"/>
</dbReference>
<gene>
    <name evidence="1" type="primary">omp1382</name>
</gene>
<name>A0A1M4NH06_HELBI</name>
<organism evidence="1">
    <name type="scientific">Helicobacter bizzozeronii</name>
    <dbReference type="NCBI Taxonomy" id="56877"/>
    <lineage>
        <taxon>Bacteria</taxon>
        <taxon>Pseudomonadati</taxon>
        <taxon>Campylobacterota</taxon>
        <taxon>Epsilonproteobacteria</taxon>
        <taxon>Campylobacterales</taxon>
        <taxon>Helicobacteraceae</taxon>
        <taxon>Helicobacter</taxon>
    </lineage>
</organism>
<accession>A0A1M4NH06</accession>
<dbReference type="InterPro" id="IPR002718">
    <property type="entry name" value="OMP_Helicobacter"/>
</dbReference>
<protein>
    <submittedName>
        <fullName evidence="1">OMP1382</fullName>
    </submittedName>
</protein>
<dbReference type="RefSeq" id="WP_104638508.1">
    <property type="nucleotide sequence ID" value="NZ_FZEH01000066.1"/>
</dbReference>
<dbReference type="EMBL" id="LT633287">
    <property type="protein sequence ID" value="SFZ71607.1"/>
    <property type="molecule type" value="Genomic_DNA"/>
</dbReference>
<evidence type="ECO:0000313" key="1">
    <source>
        <dbReference type="EMBL" id="SFZ71607.1"/>
    </source>
</evidence>